<keyword evidence="2" id="KW-1185">Reference proteome</keyword>
<comment type="caution">
    <text evidence="1">The sequence shown here is derived from an EMBL/GenBank/DDBJ whole genome shotgun (WGS) entry which is preliminary data.</text>
</comment>
<name>A0AAX6HB05_IRIPA</name>
<gene>
    <name evidence="1" type="ORF">M6B38_323180</name>
</gene>
<sequence>MKAAWVILFISKCLDRTLLLLILRNSLYGLFLKVASRLISETSVCVCVFFFFFF</sequence>
<reference evidence="1" key="2">
    <citation type="submission" date="2023-04" db="EMBL/GenBank/DDBJ databases">
        <authorList>
            <person name="Bruccoleri R.E."/>
            <person name="Oakeley E.J."/>
            <person name="Faust A.-M."/>
            <person name="Dessus-Babus S."/>
            <person name="Altorfer M."/>
            <person name="Burckhardt D."/>
            <person name="Oertli M."/>
            <person name="Naumann U."/>
            <person name="Petersen F."/>
            <person name="Wong J."/>
        </authorList>
    </citation>
    <scope>NUCLEOTIDE SEQUENCE</scope>
    <source>
        <strain evidence="1">GSM-AAB239-AS_SAM_17_03QT</strain>
        <tissue evidence="1">Leaf</tissue>
    </source>
</reference>
<protein>
    <submittedName>
        <fullName evidence="1">Uncharacterized protein</fullName>
    </submittedName>
</protein>
<organism evidence="1 2">
    <name type="scientific">Iris pallida</name>
    <name type="common">Sweet iris</name>
    <dbReference type="NCBI Taxonomy" id="29817"/>
    <lineage>
        <taxon>Eukaryota</taxon>
        <taxon>Viridiplantae</taxon>
        <taxon>Streptophyta</taxon>
        <taxon>Embryophyta</taxon>
        <taxon>Tracheophyta</taxon>
        <taxon>Spermatophyta</taxon>
        <taxon>Magnoliopsida</taxon>
        <taxon>Liliopsida</taxon>
        <taxon>Asparagales</taxon>
        <taxon>Iridaceae</taxon>
        <taxon>Iridoideae</taxon>
        <taxon>Irideae</taxon>
        <taxon>Iris</taxon>
    </lineage>
</organism>
<reference evidence="1" key="1">
    <citation type="journal article" date="2023" name="GigaByte">
        <title>Genome assembly of the bearded iris, Iris pallida Lam.</title>
        <authorList>
            <person name="Bruccoleri R.E."/>
            <person name="Oakeley E.J."/>
            <person name="Faust A.M.E."/>
            <person name="Altorfer M."/>
            <person name="Dessus-Babus S."/>
            <person name="Burckhardt D."/>
            <person name="Oertli M."/>
            <person name="Naumann U."/>
            <person name="Petersen F."/>
            <person name="Wong J."/>
        </authorList>
    </citation>
    <scope>NUCLEOTIDE SEQUENCE</scope>
    <source>
        <strain evidence="1">GSM-AAB239-AS_SAM_17_03QT</strain>
    </source>
</reference>
<accession>A0AAX6HB05</accession>
<dbReference type="EMBL" id="JANAVB010011199">
    <property type="protein sequence ID" value="KAJ6837838.1"/>
    <property type="molecule type" value="Genomic_DNA"/>
</dbReference>
<evidence type="ECO:0000313" key="2">
    <source>
        <dbReference type="Proteomes" id="UP001140949"/>
    </source>
</evidence>
<evidence type="ECO:0000313" key="1">
    <source>
        <dbReference type="EMBL" id="KAJ6837838.1"/>
    </source>
</evidence>
<dbReference type="Proteomes" id="UP001140949">
    <property type="component" value="Unassembled WGS sequence"/>
</dbReference>
<dbReference type="AlphaFoldDB" id="A0AAX6HB05"/>
<proteinExistence type="predicted"/>